<reference evidence="11 12" key="1">
    <citation type="submission" date="2024-05" db="EMBL/GenBank/DDBJ databases">
        <authorList>
            <person name="Duchaud E."/>
        </authorList>
    </citation>
    <scope>NUCLEOTIDE SEQUENCE [LARGE SCALE GENOMIC DNA]</scope>
    <source>
        <strain evidence="11">Ena-SAMPLE-TAB-13-05-2024-13:56:06:370-140308</strain>
    </source>
</reference>
<gene>
    <name evidence="11" type="ORF">T190423A01A_10376</name>
</gene>
<dbReference type="Gene3D" id="3.40.50.300">
    <property type="entry name" value="P-loop containing nucleotide triphosphate hydrolases"/>
    <property type="match status" value="1"/>
</dbReference>
<dbReference type="CDD" id="cd03214">
    <property type="entry name" value="ABC_Iron-Siderophores_B12_Hemin"/>
    <property type="match status" value="1"/>
</dbReference>
<evidence type="ECO:0000256" key="8">
    <source>
        <dbReference type="ARBA" id="ARBA00023065"/>
    </source>
</evidence>
<keyword evidence="5" id="KW-0547">Nucleotide-binding</keyword>
<evidence type="ECO:0000313" key="11">
    <source>
        <dbReference type="EMBL" id="CAL2101813.1"/>
    </source>
</evidence>
<keyword evidence="2" id="KW-0813">Transport</keyword>
<keyword evidence="12" id="KW-1185">Reference proteome</keyword>
<keyword evidence="6 11" id="KW-0067">ATP-binding</keyword>
<keyword evidence="8" id="KW-0406">Ion transport</keyword>
<evidence type="ECO:0000313" key="12">
    <source>
        <dbReference type="Proteomes" id="UP001497527"/>
    </source>
</evidence>
<evidence type="ECO:0000256" key="5">
    <source>
        <dbReference type="ARBA" id="ARBA00022741"/>
    </source>
</evidence>
<organism evidence="11 12">
    <name type="scientific">Tenacibaculum polynesiense</name>
    <dbReference type="NCBI Taxonomy" id="3137857"/>
    <lineage>
        <taxon>Bacteria</taxon>
        <taxon>Pseudomonadati</taxon>
        <taxon>Bacteroidota</taxon>
        <taxon>Flavobacteriia</taxon>
        <taxon>Flavobacteriales</taxon>
        <taxon>Flavobacteriaceae</taxon>
        <taxon>Tenacibaculum</taxon>
    </lineage>
</organism>
<evidence type="ECO:0000256" key="4">
    <source>
        <dbReference type="ARBA" id="ARBA00022496"/>
    </source>
</evidence>
<evidence type="ECO:0000259" key="10">
    <source>
        <dbReference type="PROSITE" id="PS50893"/>
    </source>
</evidence>
<keyword evidence="4" id="KW-0410">Iron transport</keyword>
<dbReference type="PANTHER" id="PTHR42771:SF3">
    <property type="entry name" value="PETROBACTIN IMPORT ATP-BINDING PROTEIN YCLP"/>
    <property type="match status" value="1"/>
</dbReference>
<accession>A0ABM9P8C9</accession>
<dbReference type="EMBL" id="CAXJIO010000010">
    <property type="protein sequence ID" value="CAL2101813.1"/>
    <property type="molecule type" value="Genomic_DNA"/>
</dbReference>
<dbReference type="PROSITE" id="PS50893">
    <property type="entry name" value="ABC_TRANSPORTER_2"/>
    <property type="match status" value="1"/>
</dbReference>
<dbReference type="SUPFAM" id="SSF52540">
    <property type="entry name" value="P-loop containing nucleoside triphosphate hydrolases"/>
    <property type="match status" value="1"/>
</dbReference>
<dbReference type="PANTHER" id="PTHR42771">
    <property type="entry name" value="IRON(3+)-HYDROXAMATE IMPORT ATP-BINDING PROTEIN FHUC"/>
    <property type="match status" value="1"/>
</dbReference>
<dbReference type="SMART" id="SM00382">
    <property type="entry name" value="AAA"/>
    <property type="match status" value="1"/>
</dbReference>
<keyword evidence="7" id="KW-0408">Iron</keyword>
<dbReference type="InterPro" id="IPR003439">
    <property type="entry name" value="ABC_transporter-like_ATP-bd"/>
</dbReference>
<keyword evidence="3" id="KW-1003">Cell membrane</keyword>
<feature type="domain" description="ABC transporter" evidence="10">
    <location>
        <begin position="23"/>
        <end position="263"/>
    </location>
</feature>
<evidence type="ECO:0000256" key="9">
    <source>
        <dbReference type="ARBA" id="ARBA00023136"/>
    </source>
</evidence>
<evidence type="ECO:0000256" key="1">
    <source>
        <dbReference type="ARBA" id="ARBA00004202"/>
    </source>
</evidence>
<evidence type="ECO:0000256" key="2">
    <source>
        <dbReference type="ARBA" id="ARBA00022448"/>
    </source>
</evidence>
<dbReference type="GO" id="GO:0005524">
    <property type="term" value="F:ATP binding"/>
    <property type="evidence" value="ECO:0007669"/>
    <property type="project" value="UniProtKB-KW"/>
</dbReference>
<dbReference type="InterPro" id="IPR003593">
    <property type="entry name" value="AAA+_ATPase"/>
</dbReference>
<keyword evidence="9" id="KW-0472">Membrane</keyword>
<name>A0ABM9P8C9_9FLAO</name>
<sequence>MVTSKKKENIRLKLSTETKHTVLKTDNLSIGYKTKKQQNVIVSNINIAIEKGKFVALLGKNGIGKSTLLRTLSKVQPSLKGTIEINQKELSTYSNLQLSTTLSLVLTERLPVSQLTVFELVSLGRQPYTNWIDTLTQEHLKKILWAIEQTEIAHLKDKRFYELSDGQLQRVLIARALAQDTEIIILDEPTAHLDIHHTFKVFSLLKKLVETTGKTILISTHEVNLAIQLADEFVLLTENNVYNGNAKELIEQNAFEQLFPKELITFNKTLEQFIIKKS</sequence>
<proteinExistence type="predicted"/>
<dbReference type="Pfam" id="PF00005">
    <property type="entry name" value="ABC_tran"/>
    <property type="match status" value="1"/>
</dbReference>
<comment type="subcellular location">
    <subcellularLocation>
        <location evidence="1">Cell membrane</location>
        <topology evidence="1">Peripheral membrane protein</topology>
    </subcellularLocation>
</comment>
<dbReference type="InterPro" id="IPR051535">
    <property type="entry name" value="Siderophore_ABC-ATPase"/>
</dbReference>
<dbReference type="Proteomes" id="UP001497527">
    <property type="component" value="Unassembled WGS sequence"/>
</dbReference>
<evidence type="ECO:0000256" key="3">
    <source>
        <dbReference type="ARBA" id="ARBA00022475"/>
    </source>
</evidence>
<evidence type="ECO:0000256" key="6">
    <source>
        <dbReference type="ARBA" id="ARBA00022840"/>
    </source>
</evidence>
<protein>
    <submittedName>
        <fullName evidence="11">Iron complex transport system ATP-binding protein</fullName>
    </submittedName>
</protein>
<evidence type="ECO:0000256" key="7">
    <source>
        <dbReference type="ARBA" id="ARBA00023004"/>
    </source>
</evidence>
<dbReference type="InterPro" id="IPR027417">
    <property type="entry name" value="P-loop_NTPase"/>
</dbReference>
<comment type="caution">
    <text evidence="11">The sequence shown here is derived from an EMBL/GenBank/DDBJ whole genome shotgun (WGS) entry which is preliminary data.</text>
</comment>